<feature type="transmembrane region" description="Helical" evidence="1">
    <location>
        <begin position="12"/>
        <end position="30"/>
    </location>
</feature>
<organism evidence="2">
    <name type="scientific">marine sediment metagenome</name>
    <dbReference type="NCBI Taxonomy" id="412755"/>
    <lineage>
        <taxon>unclassified sequences</taxon>
        <taxon>metagenomes</taxon>
        <taxon>ecological metagenomes</taxon>
    </lineage>
</organism>
<accession>X1AD22</accession>
<sequence length="428" mass="48364">MGNNKKEKSVFIYLLILLPILVASSFIIIISQTPLMVPTRFGAIDYTWIAIDTDPIVDIHTTDGTNRFYVSKGGYQLVRFTNEGLIGSDVGSSTLYYGASAVFRFGINFYTLVSITDAFPNIELDSREERDYVEIYKFPSINVFPPPRYNSLERITASVNYRTIDFDRTVVDVENQPFSGVNLKEHDYEGYIPITVTMHEDWGTINEMKIAEGLTLYNPKILAEVKKVVVDVVRSDIVGDYNDVYKGGKESFGSVSVQTYESALPSLGAGDRKAQVTQNIQDLDLGCTFGDRIEGLTVLGGKTGKSELYAEPEGVIFDNMESTPSFRFNLPARIKPEISYCSQDVEIRWARLEWDYEDALWSEATVKVIEGPVETVYPRYPSGHVTNRYVHQEFNVEMNFIASLENVLIYSNLTLCLFEKKSHDKILS</sequence>
<name>X1AD22_9ZZZZ</name>
<keyword evidence="1" id="KW-0472">Membrane</keyword>
<gene>
    <name evidence="2" type="ORF">S01H4_04942</name>
</gene>
<proteinExistence type="predicted"/>
<reference evidence="2" key="1">
    <citation type="journal article" date="2014" name="Front. Microbiol.">
        <title>High frequency of phylogenetically diverse reductive dehalogenase-homologous genes in deep subseafloor sedimentary metagenomes.</title>
        <authorList>
            <person name="Kawai M."/>
            <person name="Futagami T."/>
            <person name="Toyoda A."/>
            <person name="Takaki Y."/>
            <person name="Nishi S."/>
            <person name="Hori S."/>
            <person name="Arai W."/>
            <person name="Tsubouchi T."/>
            <person name="Morono Y."/>
            <person name="Uchiyama I."/>
            <person name="Ito T."/>
            <person name="Fujiyama A."/>
            <person name="Inagaki F."/>
            <person name="Takami H."/>
        </authorList>
    </citation>
    <scope>NUCLEOTIDE SEQUENCE</scope>
    <source>
        <strain evidence="2">Expedition CK06-06</strain>
    </source>
</reference>
<comment type="caution">
    <text evidence="2">The sequence shown here is derived from an EMBL/GenBank/DDBJ whole genome shotgun (WGS) entry which is preliminary data.</text>
</comment>
<evidence type="ECO:0000256" key="1">
    <source>
        <dbReference type="SAM" id="Phobius"/>
    </source>
</evidence>
<evidence type="ECO:0000313" key="2">
    <source>
        <dbReference type="EMBL" id="GAG67802.1"/>
    </source>
</evidence>
<dbReference type="EMBL" id="BART01001378">
    <property type="protein sequence ID" value="GAG67802.1"/>
    <property type="molecule type" value="Genomic_DNA"/>
</dbReference>
<keyword evidence="1" id="KW-0812">Transmembrane</keyword>
<dbReference type="AlphaFoldDB" id="X1AD22"/>
<protein>
    <submittedName>
        <fullName evidence="2">Uncharacterized protein</fullName>
    </submittedName>
</protein>
<keyword evidence="1" id="KW-1133">Transmembrane helix</keyword>